<name>A0A9P3G3R1_9APHY</name>
<sequence>MATENDAQGPILDLQLLAYGSSATDPPDESRFNGEGQRRVEINFEPVIPARVMGNLRRMQDWARDVVRGLMLEVKHSNQWHCEFCTDPARDSHLSLSSWMHLTPPKVLVYVHLLCRDSECLEYAKEVEKMMASMGGHPPENFRVPQPPVVVFSAAAACTKCERESTIDQDMSRCGRCKLARYCG</sequence>
<evidence type="ECO:0000313" key="1">
    <source>
        <dbReference type="EMBL" id="GJE87542.1"/>
    </source>
</evidence>
<accession>A0A9P3G3R1</accession>
<organism evidence="1 2">
    <name type="scientific">Phanerochaete sordida</name>
    <dbReference type="NCBI Taxonomy" id="48140"/>
    <lineage>
        <taxon>Eukaryota</taxon>
        <taxon>Fungi</taxon>
        <taxon>Dikarya</taxon>
        <taxon>Basidiomycota</taxon>
        <taxon>Agaricomycotina</taxon>
        <taxon>Agaricomycetes</taxon>
        <taxon>Polyporales</taxon>
        <taxon>Phanerochaetaceae</taxon>
        <taxon>Phanerochaete</taxon>
    </lineage>
</organism>
<evidence type="ECO:0008006" key="3">
    <source>
        <dbReference type="Google" id="ProtNLM"/>
    </source>
</evidence>
<protein>
    <recommendedName>
        <fullName evidence="3">MYND-type domain-containing protein</fullName>
    </recommendedName>
</protein>
<keyword evidence="2" id="KW-1185">Reference proteome</keyword>
<comment type="caution">
    <text evidence="1">The sequence shown here is derived from an EMBL/GenBank/DDBJ whole genome shotgun (WGS) entry which is preliminary data.</text>
</comment>
<dbReference type="EMBL" id="BPQB01000006">
    <property type="protein sequence ID" value="GJE87542.1"/>
    <property type="molecule type" value="Genomic_DNA"/>
</dbReference>
<proteinExistence type="predicted"/>
<reference evidence="1 2" key="1">
    <citation type="submission" date="2021-08" db="EMBL/GenBank/DDBJ databases">
        <title>Draft Genome Sequence of Phanerochaete sordida strain YK-624.</title>
        <authorList>
            <person name="Mori T."/>
            <person name="Dohra H."/>
            <person name="Suzuki T."/>
            <person name="Kawagishi H."/>
            <person name="Hirai H."/>
        </authorList>
    </citation>
    <scope>NUCLEOTIDE SEQUENCE [LARGE SCALE GENOMIC DNA]</scope>
    <source>
        <strain evidence="1 2">YK-624</strain>
    </source>
</reference>
<dbReference type="OrthoDB" id="341421at2759"/>
<gene>
    <name evidence="1" type="ORF">PsYK624_036250</name>
</gene>
<evidence type="ECO:0000313" key="2">
    <source>
        <dbReference type="Proteomes" id="UP000703269"/>
    </source>
</evidence>
<dbReference type="AlphaFoldDB" id="A0A9P3G3R1"/>
<dbReference type="Proteomes" id="UP000703269">
    <property type="component" value="Unassembled WGS sequence"/>
</dbReference>